<protein>
    <submittedName>
        <fullName evidence="5">Putative alpha-xylosidase</fullName>
    </submittedName>
</protein>
<sequence length="800" mass="90825">MKETIKHQPVAPSSSIVQGDKWRITVLLDGLIRFEWSETGQFEDRASTFAVNRDLPTPKFEVVERDNQIEIITDRVYIEYDRKAFSPSGLSVTLRANARYYNIIWRYGQKLENLGGTTRTLDFVDGRTALWDGVLSKDGMAVLDDTESMLFTSKGWIATREQGTKDLYLFAYGKDYHQALKAFYDVSGHCPILPRWCLGNWWSRYYPYSQDEYIGLMDRFKDEKIPLSVAVIDMDWHVVEVDEKYGTGWTGWTWNRKLFPDHVKFLKQLHDRALKTTLNTHPSDGIRAYEAIYPDMCKALGRDPTAGHTISFDPTDPKFLDCYFNILHRSLEKDGVDFFWPDWQQGEISKLAGADPLFMLTHFHFLDHVKEGNRPMGFSRYIGPGGQRYPIGFSGDTVITWDSLKYQPEFTATAPNVGFGWWSHDVGGHHQGYKDEELYARWVQVGLWSPILRLHCSTGIFYAREPWRYNAETRDAATRALRFRHRLVPYLYTMATRSAIEGHSLVEPMYYDNPHTEMAYKYRNTFKFGTQLLVAPVTTPRNKDTTFAVTPAWVPPGRHVDLFTSTVYDGDRTISFHRPLDKIPVLAKEGAIVPLDASDNLENGCPLPAKLEILLVIGADGQFELVEDDGSGESIDRIDFSKTLITYSHEKGQLVIGPSSHALVAERHWSVRLLAYTPDPSKVKATSGGQPLPVQVSNPVQTADPHGWLIDLGVLSASQSTTVDLGEAQPQLDKRGVTDQLFRVIDASQMDNVMKHNLWEVVQTAGKVTLNVLISNVDAIPCDDALKQAVFEILLADSRM</sequence>
<proteinExistence type="inferred from homology"/>
<dbReference type="RefSeq" id="XP_021873353.1">
    <property type="nucleotide sequence ID" value="XM_022017375.1"/>
</dbReference>
<comment type="similarity">
    <text evidence="1 2">Belongs to the glycosyl hydrolase 31 family.</text>
</comment>
<dbReference type="GeneID" id="33559184"/>
<dbReference type="InterPro" id="IPR013780">
    <property type="entry name" value="Glyco_hydro_b"/>
</dbReference>
<feature type="domain" description="Glycoside hydrolase family 31 TIM barrel" evidence="3">
    <location>
        <begin position="191"/>
        <end position="494"/>
    </location>
</feature>
<comment type="caution">
    <text evidence="5">The sequence shown here is derived from an EMBL/GenBank/DDBJ whole genome shotgun (WGS) entry which is preliminary data.</text>
</comment>
<accession>A0A1Y1UND3</accession>
<keyword evidence="2" id="KW-0326">Glycosidase</keyword>
<dbReference type="CDD" id="cd06595">
    <property type="entry name" value="GH31_u1"/>
    <property type="match status" value="1"/>
</dbReference>
<evidence type="ECO:0000313" key="5">
    <source>
        <dbReference type="EMBL" id="ORX39568.1"/>
    </source>
</evidence>
<dbReference type="SUPFAM" id="SSF51011">
    <property type="entry name" value="Glycosyl hydrolase domain"/>
    <property type="match status" value="1"/>
</dbReference>
<dbReference type="InterPro" id="IPR000322">
    <property type="entry name" value="Glyco_hydro_31_TIM"/>
</dbReference>
<keyword evidence="2" id="KW-0378">Hydrolase</keyword>
<evidence type="ECO:0000256" key="1">
    <source>
        <dbReference type="ARBA" id="ARBA00007806"/>
    </source>
</evidence>
<feature type="domain" description="Glycosyl hydrolase family 31 C-terminal" evidence="4">
    <location>
        <begin position="502"/>
        <end position="593"/>
    </location>
</feature>
<evidence type="ECO:0000256" key="2">
    <source>
        <dbReference type="RuleBase" id="RU361185"/>
    </source>
</evidence>
<dbReference type="GO" id="GO:0005975">
    <property type="term" value="P:carbohydrate metabolic process"/>
    <property type="evidence" value="ECO:0007669"/>
    <property type="project" value="InterPro"/>
</dbReference>
<dbReference type="SUPFAM" id="SSF51445">
    <property type="entry name" value="(Trans)glycosidases"/>
    <property type="match status" value="1"/>
</dbReference>
<dbReference type="PANTHER" id="PTHR22762:SF89">
    <property type="entry name" value="ALPHA-XYLOSIDASE"/>
    <property type="match status" value="1"/>
</dbReference>
<reference evidence="5 6" key="1">
    <citation type="submission" date="2017-03" db="EMBL/GenBank/DDBJ databases">
        <title>Widespread Adenine N6-methylation of Active Genes in Fungi.</title>
        <authorList>
            <consortium name="DOE Joint Genome Institute"/>
            <person name="Mondo S.J."/>
            <person name="Dannebaum R.O."/>
            <person name="Kuo R.C."/>
            <person name="Louie K.B."/>
            <person name="Bewick A.J."/>
            <person name="Labutti K."/>
            <person name="Haridas S."/>
            <person name="Kuo A."/>
            <person name="Salamov A."/>
            <person name="Ahrendt S.R."/>
            <person name="Lau R."/>
            <person name="Bowen B.P."/>
            <person name="Lipzen A."/>
            <person name="Sullivan W."/>
            <person name="Andreopoulos W.B."/>
            <person name="Clum A."/>
            <person name="Lindquist E."/>
            <person name="Daum C."/>
            <person name="Northen T.R."/>
            <person name="Ramamoorthy G."/>
            <person name="Schmitz R.J."/>
            <person name="Gryganskyi A."/>
            <person name="Culley D."/>
            <person name="Magnuson J."/>
            <person name="James T.Y."/>
            <person name="O'Malley M.A."/>
            <person name="Stajich J.E."/>
            <person name="Spatafora J.W."/>
            <person name="Visel A."/>
            <person name="Grigoriev I.V."/>
        </authorList>
    </citation>
    <scope>NUCLEOTIDE SEQUENCE [LARGE SCALE GENOMIC DNA]</scope>
    <source>
        <strain evidence="5 6">NRRL Y-17943</strain>
    </source>
</reference>
<dbReference type="InterPro" id="IPR017853">
    <property type="entry name" value="GH"/>
</dbReference>
<dbReference type="OrthoDB" id="1334205at2759"/>
<dbReference type="EMBL" id="NBSH01000002">
    <property type="protein sequence ID" value="ORX39568.1"/>
    <property type="molecule type" value="Genomic_DNA"/>
</dbReference>
<dbReference type="GO" id="GO:0090599">
    <property type="term" value="F:alpha-glucosidase activity"/>
    <property type="evidence" value="ECO:0007669"/>
    <property type="project" value="TreeGrafter"/>
</dbReference>
<dbReference type="Pfam" id="PF21365">
    <property type="entry name" value="Glyco_hydro_31_3rd"/>
    <property type="match status" value="1"/>
</dbReference>
<dbReference type="Gene3D" id="2.60.40.1180">
    <property type="entry name" value="Golgi alpha-mannosidase II"/>
    <property type="match status" value="2"/>
</dbReference>
<dbReference type="PANTHER" id="PTHR22762">
    <property type="entry name" value="ALPHA-GLUCOSIDASE"/>
    <property type="match status" value="1"/>
</dbReference>
<dbReference type="InParanoid" id="A0A1Y1UND3"/>
<evidence type="ECO:0000259" key="4">
    <source>
        <dbReference type="Pfam" id="PF21365"/>
    </source>
</evidence>
<evidence type="ECO:0000313" key="6">
    <source>
        <dbReference type="Proteomes" id="UP000193218"/>
    </source>
</evidence>
<evidence type="ECO:0000259" key="3">
    <source>
        <dbReference type="Pfam" id="PF01055"/>
    </source>
</evidence>
<dbReference type="Gene3D" id="2.60.40.1760">
    <property type="entry name" value="glycosyl hydrolase (family 31)"/>
    <property type="match status" value="1"/>
</dbReference>
<dbReference type="Pfam" id="PF01055">
    <property type="entry name" value="Glyco_hydro_31_2nd"/>
    <property type="match status" value="1"/>
</dbReference>
<keyword evidence="6" id="KW-1185">Reference proteome</keyword>
<dbReference type="AlphaFoldDB" id="A0A1Y1UND3"/>
<dbReference type="InterPro" id="IPR048395">
    <property type="entry name" value="Glyco_hydro_31_C"/>
</dbReference>
<dbReference type="Gene3D" id="3.20.20.80">
    <property type="entry name" value="Glycosidases"/>
    <property type="match status" value="1"/>
</dbReference>
<dbReference type="Proteomes" id="UP000193218">
    <property type="component" value="Unassembled WGS sequence"/>
</dbReference>
<gene>
    <name evidence="5" type="ORF">BD324DRAFT_640838</name>
</gene>
<dbReference type="GO" id="GO:0006491">
    <property type="term" value="P:N-glycan processing"/>
    <property type="evidence" value="ECO:0007669"/>
    <property type="project" value="TreeGrafter"/>
</dbReference>
<organism evidence="5 6">
    <name type="scientific">Kockovaella imperatae</name>
    <dbReference type="NCBI Taxonomy" id="4999"/>
    <lineage>
        <taxon>Eukaryota</taxon>
        <taxon>Fungi</taxon>
        <taxon>Dikarya</taxon>
        <taxon>Basidiomycota</taxon>
        <taxon>Agaricomycotina</taxon>
        <taxon>Tremellomycetes</taxon>
        <taxon>Tremellales</taxon>
        <taxon>Cuniculitremaceae</taxon>
        <taxon>Kockovaella</taxon>
    </lineage>
</organism>
<dbReference type="STRING" id="4999.A0A1Y1UND3"/>
<name>A0A1Y1UND3_9TREE</name>